<dbReference type="InterPro" id="IPR046533">
    <property type="entry name" value="DUF6598"/>
</dbReference>
<feature type="domain" description="DUF6598" evidence="1">
    <location>
        <begin position="20"/>
        <end position="214"/>
    </location>
</feature>
<dbReference type="PANTHER" id="PTHR33065">
    <property type="entry name" value="OS07G0486400 PROTEIN"/>
    <property type="match status" value="1"/>
</dbReference>
<dbReference type="Pfam" id="PF20241">
    <property type="entry name" value="DUF6598"/>
    <property type="match status" value="1"/>
</dbReference>
<dbReference type="AlphaFoldDB" id="A0A835AS37"/>
<keyword evidence="3" id="KW-1185">Reference proteome</keyword>
<evidence type="ECO:0000313" key="3">
    <source>
        <dbReference type="Proteomes" id="UP000636709"/>
    </source>
</evidence>
<name>A0A835AS37_9POAL</name>
<dbReference type="PANTHER" id="PTHR33065:SF64">
    <property type="entry name" value="OS05G0109100 PROTEIN"/>
    <property type="match status" value="1"/>
</dbReference>
<proteinExistence type="predicted"/>
<dbReference type="EMBL" id="JACEFO010002303">
    <property type="protein sequence ID" value="KAF8667119.1"/>
    <property type="molecule type" value="Genomic_DNA"/>
</dbReference>
<evidence type="ECO:0000313" key="2">
    <source>
        <dbReference type="EMBL" id="KAF8667119.1"/>
    </source>
</evidence>
<evidence type="ECO:0000259" key="1">
    <source>
        <dbReference type="Pfam" id="PF20241"/>
    </source>
</evidence>
<dbReference type="OrthoDB" id="631772at2759"/>
<comment type="caution">
    <text evidence="2">The sequence shown here is derived from an EMBL/GenBank/DDBJ whole genome shotgun (WGS) entry which is preliminary data.</text>
</comment>
<accession>A0A835AS37</accession>
<gene>
    <name evidence="2" type="ORF">HU200_053305</name>
</gene>
<dbReference type="Proteomes" id="UP000636709">
    <property type="component" value="Unassembled WGS sequence"/>
</dbReference>
<protein>
    <recommendedName>
        <fullName evidence="1">DUF6598 domain-containing protein</fullName>
    </recommendedName>
</protein>
<sequence>MRFTDRVYEPGDYWELCEALNFLSVNIVSSDVGFPIDVYGTVIARDSLDHKCVYLFRCDRDHSQLINSEDESLVLTGPKRGIVSIDATYVEIDLKIKADGEHNDKELSKGYVDIRGARRATKRYELESRSFDTRLTTVEVIYGVVGGAVEATIEAKVLRGEFCGEITASPVSIENNSLMLRDSKMTSVVHGNCTGAVQLSRPVVSVCLKDRLSVTN</sequence>
<reference evidence="2" key="1">
    <citation type="submission" date="2020-07" db="EMBL/GenBank/DDBJ databases">
        <title>Genome sequence and genetic diversity analysis of an under-domesticated orphan crop, white fonio (Digitaria exilis).</title>
        <authorList>
            <person name="Bennetzen J.L."/>
            <person name="Chen S."/>
            <person name="Ma X."/>
            <person name="Wang X."/>
            <person name="Yssel A.E.J."/>
            <person name="Chaluvadi S.R."/>
            <person name="Johnson M."/>
            <person name="Gangashetty P."/>
            <person name="Hamidou F."/>
            <person name="Sanogo M.D."/>
            <person name="Zwaenepoel A."/>
            <person name="Wallace J."/>
            <person name="Van De Peer Y."/>
            <person name="Van Deynze A."/>
        </authorList>
    </citation>
    <scope>NUCLEOTIDE SEQUENCE</scope>
    <source>
        <tissue evidence="2">Leaves</tissue>
    </source>
</reference>
<organism evidence="2 3">
    <name type="scientific">Digitaria exilis</name>
    <dbReference type="NCBI Taxonomy" id="1010633"/>
    <lineage>
        <taxon>Eukaryota</taxon>
        <taxon>Viridiplantae</taxon>
        <taxon>Streptophyta</taxon>
        <taxon>Embryophyta</taxon>
        <taxon>Tracheophyta</taxon>
        <taxon>Spermatophyta</taxon>
        <taxon>Magnoliopsida</taxon>
        <taxon>Liliopsida</taxon>
        <taxon>Poales</taxon>
        <taxon>Poaceae</taxon>
        <taxon>PACMAD clade</taxon>
        <taxon>Panicoideae</taxon>
        <taxon>Panicodae</taxon>
        <taxon>Paniceae</taxon>
        <taxon>Anthephorinae</taxon>
        <taxon>Digitaria</taxon>
    </lineage>
</organism>
<dbReference type="PIRSF" id="PIRSF002703">
    <property type="entry name" value="Thaumatin"/>
    <property type="match status" value="1"/>
</dbReference>
<dbReference type="InterPro" id="IPR001938">
    <property type="entry name" value="Thaumatin"/>
</dbReference>